<dbReference type="GO" id="GO:0031966">
    <property type="term" value="C:mitochondrial membrane"/>
    <property type="evidence" value="ECO:0007669"/>
    <property type="project" value="UniProtKB-SubCell"/>
</dbReference>
<comment type="similarity">
    <text evidence="2 9">Belongs to the complex I subunit 3 family.</text>
</comment>
<dbReference type="Pfam" id="PF00507">
    <property type="entry name" value="Oxidored_q4"/>
    <property type="match status" value="1"/>
</dbReference>
<evidence type="ECO:0000256" key="2">
    <source>
        <dbReference type="ARBA" id="ARBA00008472"/>
    </source>
</evidence>
<name>Q0Z873_9BILA</name>
<comment type="subcellular location">
    <subcellularLocation>
        <location evidence="1">Membrane</location>
    </subcellularLocation>
    <subcellularLocation>
        <location evidence="9">Mitochondrion membrane</location>
        <topology evidence="9">Multi-pass membrane protein</topology>
    </subcellularLocation>
</comment>
<evidence type="ECO:0000256" key="4">
    <source>
        <dbReference type="ARBA" id="ARBA00022448"/>
    </source>
</evidence>
<dbReference type="EC" id="7.1.1.2" evidence="9"/>
<sequence>MVNIIVNLLIMITIIFMIHFLIFDYSKFFMEYKPFECGFENMYWLHQKLNIHFFKIGIVFILFDLELLLLVLSFSKFMMLIWIIMIFIFFSLWIEFKSFSINWTM</sequence>
<feature type="transmembrane region" description="Helical" evidence="9">
    <location>
        <begin position="77"/>
        <end position="96"/>
    </location>
</feature>
<keyword evidence="9" id="KW-0679">Respiratory chain</keyword>
<evidence type="ECO:0000256" key="9">
    <source>
        <dbReference type="RuleBase" id="RU003640"/>
    </source>
</evidence>
<evidence type="ECO:0000256" key="6">
    <source>
        <dbReference type="ARBA" id="ARBA00022989"/>
    </source>
</evidence>
<evidence type="ECO:0000256" key="7">
    <source>
        <dbReference type="ARBA" id="ARBA00023136"/>
    </source>
</evidence>
<feature type="transmembrane region" description="Helical" evidence="9">
    <location>
        <begin position="6"/>
        <end position="23"/>
    </location>
</feature>
<gene>
    <name evidence="10" type="primary">nad3</name>
</gene>
<evidence type="ECO:0000256" key="1">
    <source>
        <dbReference type="ARBA" id="ARBA00004370"/>
    </source>
</evidence>
<keyword evidence="7 9" id="KW-0472">Membrane</keyword>
<evidence type="ECO:0000256" key="8">
    <source>
        <dbReference type="ARBA" id="ARBA00049551"/>
    </source>
</evidence>
<dbReference type="AlphaFoldDB" id="Q0Z873"/>
<dbReference type="EMBL" id="DQ665656">
    <property type="protein sequence ID" value="ABG38301.1"/>
    <property type="molecule type" value="Genomic_DNA"/>
</dbReference>
<feature type="transmembrane region" description="Helical" evidence="9">
    <location>
        <begin position="52"/>
        <end position="71"/>
    </location>
</feature>
<evidence type="ECO:0000313" key="10">
    <source>
        <dbReference type="EMBL" id="ABG38301.1"/>
    </source>
</evidence>
<geneLocation type="mitochondrion" evidence="10"/>
<dbReference type="InterPro" id="IPR000440">
    <property type="entry name" value="NADH_UbQ/plastoQ_OxRdtase_su3"/>
</dbReference>
<keyword evidence="9" id="KW-1278">Translocase</keyword>
<keyword evidence="5 9" id="KW-0812">Transmembrane</keyword>
<dbReference type="InterPro" id="IPR038430">
    <property type="entry name" value="NDAH_ubi_oxred_su3_sf"/>
</dbReference>
<dbReference type="Gene3D" id="1.20.58.1610">
    <property type="entry name" value="NADH:ubiquinone/plastoquinone oxidoreductase, chain 3"/>
    <property type="match status" value="1"/>
</dbReference>
<protein>
    <recommendedName>
        <fullName evidence="3 9">NADH-ubiquinone oxidoreductase chain 3</fullName>
        <ecNumber evidence="9">7.1.1.2</ecNumber>
    </recommendedName>
</protein>
<accession>Q0Z873</accession>
<dbReference type="GO" id="GO:0008137">
    <property type="term" value="F:NADH dehydrogenase (ubiquinone) activity"/>
    <property type="evidence" value="ECO:0007669"/>
    <property type="project" value="UniProtKB-UniRule"/>
</dbReference>
<keyword evidence="6 9" id="KW-1133">Transmembrane helix</keyword>
<proteinExistence type="inferred from homology"/>
<reference evidence="10" key="1">
    <citation type="submission" date="2006-05" db="EMBL/GenBank/DDBJ databases">
        <title>Complete mitochondrial genome of a new pillbug parasite nematode.</title>
        <authorList>
            <person name="Hyman B."/>
            <person name="Tang S."/>
        </authorList>
    </citation>
    <scope>NUCLEOTIDE SEQUENCE</scope>
    <source>
        <strain evidence="10">Riverside</strain>
    </source>
</reference>
<evidence type="ECO:0000256" key="5">
    <source>
        <dbReference type="ARBA" id="ARBA00022692"/>
    </source>
</evidence>
<keyword evidence="4 9" id="KW-0813">Transport</keyword>
<keyword evidence="9 10" id="KW-0496">Mitochondrion</keyword>
<evidence type="ECO:0000256" key="3">
    <source>
        <dbReference type="ARBA" id="ARBA00021007"/>
    </source>
</evidence>
<keyword evidence="9" id="KW-0520">NAD</keyword>
<comment type="catalytic activity">
    <reaction evidence="8 9">
        <text>a ubiquinone + NADH + 5 H(+)(in) = a ubiquinol + NAD(+) + 4 H(+)(out)</text>
        <dbReference type="Rhea" id="RHEA:29091"/>
        <dbReference type="Rhea" id="RHEA-COMP:9565"/>
        <dbReference type="Rhea" id="RHEA-COMP:9566"/>
        <dbReference type="ChEBI" id="CHEBI:15378"/>
        <dbReference type="ChEBI" id="CHEBI:16389"/>
        <dbReference type="ChEBI" id="CHEBI:17976"/>
        <dbReference type="ChEBI" id="CHEBI:57540"/>
        <dbReference type="ChEBI" id="CHEBI:57945"/>
        <dbReference type="EC" id="7.1.1.2"/>
    </reaction>
</comment>
<organism evidence="10">
    <name type="scientific">Agamermis sp. BH-2006</name>
    <dbReference type="NCBI Taxonomy" id="390897"/>
    <lineage>
        <taxon>Eukaryota</taxon>
        <taxon>Metazoa</taxon>
        <taxon>Ecdysozoa</taxon>
        <taxon>Nematoda</taxon>
        <taxon>Enoplea</taxon>
        <taxon>Dorylaimia</taxon>
        <taxon>Mermithida</taxon>
        <taxon>Mermithoidea</taxon>
        <taxon>Mermithidae</taxon>
        <taxon>Agamermis</taxon>
    </lineage>
</organism>
<comment type="function">
    <text evidence="9">Core subunit of the mitochondrial membrane respiratory chain NADH dehydrogenase (Complex I) which catalyzes electron transfer from NADH through the respiratory chain, using ubiquinone as an electron acceptor. Essential for the catalytic activity of complex I.</text>
</comment>
<keyword evidence="9" id="KW-0830">Ubiquinone</keyword>
<keyword evidence="9" id="KW-0249">Electron transport</keyword>